<sequence>MELEENQEIVLWGWGWEEIGLTLLIHMVLANRTNPLMKKKMAGKTILKSLRGKSTWQGIVLAIIVGLLMESNLLINRFAPIVICHFLIKIQQRLSLKLNGEIIALTILNDHNLNIDERKAKYRDHEVICEKNWRHKISKYYCEDCFKEETDDREKNRLQFGIYFDRWTSGNQEIDELIKNRQLNAKNSHGIIEWIPYNKFTDVEYIAEGGFAKVYSANWIDAYIKGWDQKTNNWKRKERKKVALKLEALVKLAELSITGGKLFIVPLYGISQDPDTENFILVFKYIESNFHYYYRTQEFNQLILGTKLTCIWEICMSLGIIHLNNLVHRDFHVGNILQNGLKTYISDFGLCKPAHEMNDQKIYGVLPYIAPEVLRGKPYTRASDIYSLGIIINTIISGKLPFDDRSFDRYLIIDICRYGLRPEIRDETPQVLKEIIQKCWDENPENCLTTFDILNQIRFPDNSKLDYKTIEDVYSTFVSLSLDSRSQANYKSRLLDLPNLSELESELASDSMQISTGEIESVDLRRSRAVSALEAANLVPFNNIHLDIRQDGNPNALIYDQKARIPGIVIFIGSDQWRFQFTNPGNPFKGEYPRIAPFLLTHGCKTTSELLEPYKDKVQRVHTDGFILEEQPNSPALITCPENASKTLKALKFETAGYCHVKNANKEIGFGVDTISLGISVPAWIPNPKVKESVPAWILNPKGIGSGVDTKSQRILVPTWIPNPKVKKSVPAWIPFPRDIGSSVDTESQRNRFRHGYRIPKESVPAWIPNPKGYWFRLSALGWASEVQKSKDSFGIRVGFRSTEIQRFFRHSGGLPKYRNPKIRGRGFRVPKNEKTKIRKFGGLPNSEDQKRTKIRQVDFRRIDEPRFVSFGIQFLSVGYMGSTFSSWALDIWVSFEVKLRNLF</sequence>
<evidence type="ECO:0000256" key="1">
    <source>
        <dbReference type="SAM" id="Phobius"/>
    </source>
</evidence>
<dbReference type="Pfam" id="PF00069">
    <property type="entry name" value="Pkinase"/>
    <property type="match status" value="1"/>
</dbReference>
<reference evidence="3 4" key="1">
    <citation type="submission" date="2016-04" db="EMBL/GenBank/DDBJ databases">
        <title>Genome analyses suggest a sexual origin of heterokaryosis in a supposedly ancient asexual fungus.</title>
        <authorList>
            <person name="Ropars J."/>
            <person name="Sedzielewska K."/>
            <person name="Noel J."/>
            <person name="Charron P."/>
            <person name="Farinelli L."/>
            <person name="Marton T."/>
            <person name="Kruger M."/>
            <person name="Pelin A."/>
            <person name="Brachmann A."/>
            <person name="Corradi N."/>
        </authorList>
    </citation>
    <scope>NUCLEOTIDE SEQUENCE [LARGE SCALE GENOMIC DNA]</scope>
    <source>
        <strain evidence="3 4">A5</strain>
    </source>
</reference>
<dbReference type="GO" id="GO:0004674">
    <property type="term" value="F:protein serine/threonine kinase activity"/>
    <property type="evidence" value="ECO:0007669"/>
    <property type="project" value="TreeGrafter"/>
</dbReference>
<dbReference type="VEuPathDB" id="FungiDB:FUN_009392"/>
<dbReference type="VEuPathDB" id="FungiDB:RhiirFUN_005650"/>
<feature type="domain" description="Protein kinase" evidence="2">
    <location>
        <begin position="200"/>
        <end position="459"/>
    </location>
</feature>
<evidence type="ECO:0000259" key="2">
    <source>
        <dbReference type="PROSITE" id="PS50011"/>
    </source>
</evidence>
<evidence type="ECO:0000313" key="3">
    <source>
        <dbReference type="EMBL" id="PKC10919.1"/>
    </source>
</evidence>
<dbReference type="VEuPathDB" id="FungiDB:RhiirA1_541646"/>
<protein>
    <recommendedName>
        <fullName evidence="2">Protein kinase domain-containing protein</fullName>
    </recommendedName>
</protein>
<reference evidence="3 4" key="2">
    <citation type="submission" date="2017-09" db="EMBL/GenBank/DDBJ databases">
        <title>Extensive intraspecific genome diversity in a model arbuscular mycorrhizal fungus.</title>
        <authorList>
            <person name="Chen E.C."/>
            <person name="Morin E."/>
            <person name="Beaudet D."/>
            <person name="Noel J."/>
            <person name="Ndikumana S."/>
            <person name="Charron P."/>
            <person name="St-Onge C."/>
            <person name="Giorgi J."/>
            <person name="Grigoriev I.V."/>
            <person name="Roux C."/>
            <person name="Martin F.M."/>
            <person name="Corradi N."/>
        </authorList>
    </citation>
    <scope>NUCLEOTIDE SEQUENCE [LARGE SCALE GENOMIC DNA]</scope>
    <source>
        <strain evidence="3 4">A5</strain>
    </source>
</reference>
<dbReference type="GO" id="GO:0005524">
    <property type="term" value="F:ATP binding"/>
    <property type="evidence" value="ECO:0007669"/>
    <property type="project" value="InterPro"/>
</dbReference>
<dbReference type="InterPro" id="IPR000719">
    <property type="entry name" value="Prot_kinase_dom"/>
</dbReference>
<name>A0A2N0PVU9_9GLOM</name>
<dbReference type="Gene3D" id="1.10.510.10">
    <property type="entry name" value="Transferase(Phosphotransferase) domain 1"/>
    <property type="match status" value="1"/>
</dbReference>
<dbReference type="VEuPathDB" id="FungiDB:RhiirFUN_015102"/>
<evidence type="ECO:0000313" key="4">
    <source>
        <dbReference type="Proteomes" id="UP000232722"/>
    </source>
</evidence>
<keyword evidence="1" id="KW-1133">Transmembrane helix</keyword>
<comment type="caution">
    <text evidence="3">The sequence shown here is derived from an EMBL/GenBank/DDBJ whole genome shotgun (WGS) entry which is preliminary data.</text>
</comment>
<keyword evidence="1" id="KW-0812">Transmembrane</keyword>
<dbReference type="VEuPathDB" id="FungiDB:RhiirA1_470059"/>
<gene>
    <name evidence="3" type="ORF">RhiirA5_498092</name>
</gene>
<dbReference type="InterPro" id="IPR051681">
    <property type="entry name" value="Ser/Thr_Kinases-Pseudokinases"/>
</dbReference>
<feature type="transmembrane region" description="Helical" evidence="1">
    <location>
        <begin position="54"/>
        <end position="75"/>
    </location>
</feature>
<dbReference type="PROSITE" id="PS50011">
    <property type="entry name" value="PROTEIN_KINASE_DOM"/>
    <property type="match status" value="1"/>
</dbReference>
<dbReference type="InterPro" id="IPR011009">
    <property type="entry name" value="Kinase-like_dom_sf"/>
</dbReference>
<dbReference type="VEuPathDB" id="FungiDB:RhiirFUN_016910"/>
<dbReference type="PANTHER" id="PTHR44329">
    <property type="entry name" value="SERINE/THREONINE-PROTEIN KINASE TNNI3K-RELATED"/>
    <property type="match status" value="1"/>
</dbReference>
<proteinExistence type="predicted"/>
<organism evidence="3 4">
    <name type="scientific">Rhizophagus irregularis</name>
    <dbReference type="NCBI Taxonomy" id="588596"/>
    <lineage>
        <taxon>Eukaryota</taxon>
        <taxon>Fungi</taxon>
        <taxon>Fungi incertae sedis</taxon>
        <taxon>Mucoromycota</taxon>
        <taxon>Glomeromycotina</taxon>
        <taxon>Glomeromycetes</taxon>
        <taxon>Glomerales</taxon>
        <taxon>Glomeraceae</taxon>
        <taxon>Rhizophagus</taxon>
    </lineage>
</organism>
<accession>A0A2N0PVU9</accession>
<dbReference type="VEuPathDB" id="FungiDB:FUN_005933"/>
<keyword evidence="1" id="KW-0472">Membrane</keyword>
<dbReference type="Proteomes" id="UP000232722">
    <property type="component" value="Unassembled WGS sequence"/>
</dbReference>
<dbReference type="AlphaFoldDB" id="A0A2N0PVU9"/>
<dbReference type="VEuPathDB" id="FungiDB:RhiirFUN_000148"/>
<feature type="transmembrane region" description="Helical" evidence="1">
    <location>
        <begin position="12"/>
        <end position="33"/>
    </location>
</feature>
<dbReference type="VEuPathDB" id="FungiDB:RhiirA1_405203"/>
<dbReference type="SUPFAM" id="SSF56112">
    <property type="entry name" value="Protein kinase-like (PK-like)"/>
    <property type="match status" value="1"/>
</dbReference>
<dbReference type="EMBL" id="LLXJ01000349">
    <property type="protein sequence ID" value="PKC10919.1"/>
    <property type="molecule type" value="Genomic_DNA"/>
</dbReference>